<protein>
    <recommendedName>
        <fullName evidence="5">PPM-type phosphatase domain-containing protein</fullName>
    </recommendedName>
</protein>
<dbReference type="PROSITE" id="PS51746">
    <property type="entry name" value="PPM_2"/>
    <property type="match status" value="1"/>
</dbReference>
<dbReference type="GeneID" id="30200055"/>
<dbReference type="InterPro" id="IPR036457">
    <property type="entry name" value="PPM-type-like_dom_sf"/>
</dbReference>
<name>A0A1E3NWM3_WICAA</name>
<dbReference type="GO" id="GO:0046872">
    <property type="term" value="F:metal ion binding"/>
    <property type="evidence" value="ECO:0007669"/>
    <property type="project" value="UniProtKB-KW"/>
</dbReference>
<dbReference type="PROSITE" id="PS01032">
    <property type="entry name" value="PPM_1"/>
    <property type="match status" value="1"/>
</dbReference>
<dbReference type="SUPFAM" id="SSF81606">
    <property type="entry name" value="PP2C-like"/>
    <property type="match status" value="1"/>
</dbReference>
<dbReference type="Pfam" id="PF00481">
    <property type="entry name" value="PP2C"/>
    <property type="match status" value="1"/>
</dbReference>
<dbReference type="PANTHER" id="PTHR47992">
    <property type="entry name" value="PROTEIN PHOSPHATASE"/>
    <property type="match status" value="1"/>
</dbReference>
<dbReference type="CDD" id="cd00143">
    <property type="entry name" value="PP2Cc"/>
    <property type="match status" value="1"/>
</dbReference>
<dbReference type="Gene3D" id="3.60.40.10">
    <property type="entry name" value="PPM-type phosphatase domain"/>
    <property type="match status" value="1"/>
</dbReference>
<evidence type="ECO:0000256" key="4">
    <source>
        <dbReference type="RuleBase" id="RU003465"/>
    </source>
</evidence>
<dbReference type="RefSeq" id="XP_019036607.1">
    <property type="nucleotide sequence ID" value="XM_019182809.1"/>
</dbReference>
<proteinExistence type="inferred from homology"/>
<reference evidence="6 7" key="1">
    <citation type="journal article" date="2016" name="Proc. Natl. Acad. Sci. U.S.A.">
        <title>Comparative genomics of biotechnologically important yeasts.</title>
        <authorList>
            <person name="Riley R."/>
            <person name="Haridas S."/>
            <person name="Wolfe K.H."/>
            <person name="Lopes M.R."/>
            <person name="Hittinger C.T."/>
            <person name="Goeker M."/>
            <person name="Salamov A.A."/>
            <person name="Wisecaver J.H."/>
            <person name="Long T.M."/>
            <person name="Calvey C.H."/>
            <person name="Aerts A.L."/>
            <person name="Barry K.W."/>
            <person name="Choi C."/>
            <person name="Clum A."/>
            <person name="Coughlan A.Y."/>
            <person name="Deshpande S."/>
            <person name="Douglass A.P."/>
            <person name="Hanson S.J."/>
            <person name="Klenk H.-P."/>
            <person name="LaButti K.M."/>
            <person name="Lapidus A."/>
            <person name="Lindquist E.A."/>
            <person name="Lipzen A.M."/>
            <person name="Meier-Kolthoff J.P."/>
            <person name="Ohm R.A."/>
            <person name="Otillar R.P."/>
            <person name="Pangilinan J.L."/>
            <person name="Peng Y."/>
            <person name="Rokas A."/>
            <person name="Rosa C.A."/>
            <person name="Scheuner C."/>
            <person name="Sibirny A.A."/>
            <person name="Slot J.C."/>
            <person name="Stielow J.B."/>
            <person name="Sun H."/>
            <person name="Kurtzman C.P."/>
            <person name="Blackwell M."/>
            <person name="Grigoriev I.V."/>
            <person name="Jeffries T.W."/>
        </authorList>
    </citation>
    <scope>NUCLEOTIDE SEQUENCE [LARGE SCALE GENOMIC DNA]</scope>
    <source>
        <strain evidence="7">ATCC 58044 / CBS 1984 / NCYC 433 / NRRL Y-366-8</strain>
    </source>
</reference>
<dbReference type="InterPro" id="IPR001932">
    <property type="entry name" value="PPM-type_phosphatase-like_dom"/>
</dbReference>
<evidence type="ECO:0000256" key="2">
    <source>
        <dbReference type="ARBA" id="ARBA00022801"/>
    </source>
</evidence>
<dbReference type="Proteomes" id="UP000094112">
    <property type="component" value="Unassembled WGS sequence"/>
</dbReference>
<evidence type="ECO:0000256" key="3">
    <source>
        <dbReference type="ARBA" id="ARBA00022912"/>
    </source>
</evidence>
<sequence length="344" mass="39317">MGQFLSQPLTDKTVQYEELDKFSYCLGSMQGYRLTQEDAHSITHYPNVNFIDVHNNQSQMDMKIYGVFDGHGGSQSSNYLSEHLPNSIYEEFNNNNNSKIRQIMTNQGLIISKFKDSFLKTDYNLYKHYQHRHHHSNSGSTAILGIILNNNELYTLNTGDSRLITSINGVPKNLSFDHKPNHIGELIRINDAGGSVSYNRVGGVLALSRAFGDFNFKLRNFRSFNDGNNKLVSEETQVTVEPEIIHHKISINDEFIIIACDGIWDVFTNQDLIKYIRNKLVLGAKLDEIVANLLDHTLTLANQTTGVGFDNMSIIIIACQYDQESLEQWYQRMKLKIEIEKQII</sequence>
<dbReference type="GO" id="GO:0004722">
    <property type="term" value="F:protein serine/threonine phosphatase activity"/>
    <property type="evidence" value="ECO:0007669"/>
    <property type="project" value="EnsemblFungi"/>
</dbReference>
<dbReference type="EMBL" id="KV454213">
    <property type="protein sequence ID" value="ODQ57400.1"/>
    <property type="molecule type" value="Genomic_DNA"/>
</dbReference>
<accession>A0A1E3NWM3</accession>
<keyword evidence="2 4" id="KW-0378">Hydrolase</keyword>
<dbReference type="AlphaFoldDB" id="A0A1E3NWM3"/>
<feature type="domain" description="PPM-type phosphatase" evidence="5">
    <location>
        <begin position="23"/>
        <end position="319"/>
    </location>
</feature>
<dbReference type="SMART" id="SM00332">
    <property type="entry name" value="PP2Cc"/>
    <property type="match status" value="1"/>
</dbReference>
<keyword evidence="7" id="KW-1185">Reference proteome</keyword>
<organism evidence="6 7">
    <name type="scientific">Wickerhamomyces anomalus (strain ATCC 58044 / CBS 1984 / NCYC 433 / NRRL Y-366-8)</name>
    <name type="common">Yeast</name>
    <name type="synonym">Hansenula anomala</name>
    <dbReference type="NCBI Taxonomy" id="683960"/>
    <lineage>
        <taxon>Eukaryota</taxon>
        <taxon>Fungi</taxon>
        <taxon>Dikarya</taxon>
        <taxon>Ascomycota</taxon>
        <taxon>Saccharomycotina</taxon>
        <taxon>Saccharomycetes</taxon>
        <taxon>Phaffomycetales</taxon>
        <taxon>Wickerhamomycetaceae</taxon>
        <taxon>Wickerhamomyces</taxon>
    </lineage>
</organism>
<comment type="similarity">
    <text evidence="4">Belongs to the PP2C family.</text>
</comment>
<dbReference type="STRING" id="683960.A0A1E3NWM3"/>
<keyword evidence="3 4" id="KW-0904">Protein phosphatase</keyword>
<keyword evidence="1" id="KW-0479">Metal-binding</keyword>
<dbReference type="InterPro" id="IPR000222">
    <property type="entry name" value="PP2C_BS"/>
</dbReference>
<evidence type="ECO:0000256" key="1">
    <source>
        <dbReference type="ARBA" id="ARBA00022723"/>
    </source>
</evidence>
<evidence type="ECO:0000259" key="5">
    <source>
        <dbReference type="PROSITE" id="PS51746"/>
    </source>
</evidence>
<dbReference type="OrthoDB" id="10264738at2759"/>
<evidence type="ECO:0000313" key="6">
    <source>
        <dbReference type="EMBL" id="ODQ57400.1"/>
    </source>
</evidence>
<gene>
    <name evidence="6" type="ORF">WICANDRAFT_57652</name>
</gene>
<dbReference type="InterPro" id="IPR015655">
    <property type="entry name" value="PP2C"/>
</dbReference>
<evidence type="ECO:0000313" key="7">
    <source>
        <dbReference type="Proteomes" id="UP000094112"/>
    </source>
</evidence>